<dbReference type="Proteomes" id="UP000077671">
    <property type="component" value="Unassembled WGS sequence"/>
</dbReference>
<dbReference type="AlphaFoldDB" id="A0A8T8T846"/>
<comment type="caution">
    <text evidence="2">The sequence shown here is derived from an EMBL/GenBank/DDBJ whole genome shotgun (WGS) entry which is preliminary data.</text>
</comment>
<reference evidence="2" key="2">
    <citation type="journal article" date="2019" name="IMA Fungus">
        <title>Genome sequencing and comparison of five Tilletia species to identify candidate genes for the detection of regulated species infecting wheat.</title>
        <authorList>
            <person name="Nguyen H.D.T."/>
            <person name="Sultana T."/>
            <person name="Kesanakurti P."/>
            <person name="Hambleton S."/>
        </authorList>
    </citation>
    <scope>NUCLEOTIDE SEQUENCE</scope>
    <source>
        <strain evidence="2">DAOMC 238032</strain>
    </source>
</reference>
<feature type="region of interest" description="Disordered" evidence="1">
    <location>
        <begin position="83"/>
        <end position="114"/>
    </location>
</feature>
<dbReference type="EMBL" id="LWDD02000691">
    <property type="protein sequence ID" value="KAE8257032.1"/>
    <property type="molecule type" value="Genomic_DNA"/>
</dbReference>
<feature type="compositionally biased region" description="Basic and acidic residues" evidence="1">
    <location>
        <begin position="11"/>
        <end position="26"/>
    </location>
</feature>
<gene>
    <name evidence="2" type="ORF">A4X03_0g4811</name>
</gene>
<organism evidence="2 3">
    <name type="scientific">Tilletia caries</name>
    <name type="common">wheat bunt fungus</name>
    <dbReference type="NCBI Taxonomy" id="13290"/>
    <lineage>
        <taxon>Eukaryota</taxon>
        <taxon>Fungi</taxon>
        <taxon>Dikarya</taxon>
        <taxon>Basidiomycota</taxon>
        <taxon>Ustilaginomycotina</taxon>
        <taxon>Exobasidiomycetes</taxon>
        <taxon>Tilletiales</taxon>
        <taxon>Tilletiaceae</taxon>
        <taxon>Tilletia</taxon>
    </lineage>
</organism>
<feature type="region of interest" description="Disordered" evidence="1">
    <location>
        <begin position="1"/>
        <end position="34"/>
    </location>
</feature>
<feature type="compositionally biased region" description="Low complexity" evidence="1">
    <location>
        <begin position="97"/>
        <end position="108"/>
    </location>
</feature>
<proteinExistence type="predicted"/>
<evidence type="ECO:0000313" key="2">
    <source>
        <dbReference type="EMBL" id="KAE8257032.1"/>
    </source>
</evidence>
<reference evidence="2" key="1">
    <citation type="submission" date="2016-04" db="EMBL/GenBank/DDBJ databases">
        <authorList>
            <person name="Nguyen H.D."/>
            <person name="Kesanakurti P."/>
            <person name="Cullis J."/>
            <person name="Levesque C.A."/>
            <person name="Hambleton S."/>
        </authorList>
    </citation>
    <scope>NUCLEOTIDE SEQUENCE</scope>
    <source>
        <strain evidence="2">DAOMC 238032</strain>
    </source>
</reference>
<accession>A0A8T8T846</accession>
<sequence length="230" mass="25555">MNNWTALGECEDARDADQLQRRKQEAARSVQANSSLLHLNASAMNGGMDDLDSDLLVEGGSGRRHRESAETISFASALSRSGWFDTRPENEQGRNETSTPSTAPAFTSQQKRQWTKEQDTLLAKAKADSAAPRAATGVLAEQLGFDDAIPVSDMETDAGFDVALPAPPTERRIYRDKPPHELIRALIQERHLTPSQALAFSITARKFFEELYGEHHGPWLSVERWLSSRH</sequence>
<evidence type="ECO:0000256" key="1">
    <source>
        <dbReference type="SAM" id="MobiDB-lite"/>
    </source>
</evidence>
<evidence type="ECO:0000313" key="3">
    <source>
        <dbReference type="Proteomes" id="UP000077671"/>
    </source>
</evidence>
<name>A0A8T8T846_9BASI</name>
<protein>
    <submittedName>
        <fullName evidence="2">Uncharacterized protein</fullName>
    </submittedName>
</protein>